<dbReference type="Proteomes" id="UP000325811">
    <property type="component" value="Chromosome I"/>
</dbReference>
<name>A0A5Q4ZAP6_9BURK</name>
<dbReference type="InterPro" id="IPR006016">
    <property type="entry name" value="UspA"/>
</dbReference>
<evidence type="ECO:0000256" key="1">
    <source>
        <dbReference type="ARBA" id="ARBA00008791"/>
    </source>
</evidence>
<dbReference type="PANTHER" id="PTHR46268:SF15">
    <property type="entry name" value="UNIVERSAL STRESS PROTEIN HP_0031"/>
    <property type="match status" value="1"/>
</dbReference>
<feature type="domain" description="UspA" evidence="2">
    <location>
        <begin position="153"/>
        <end position="273"/>
    </location>
</feature>
<sequence>MNCKTLLVHLDDSTHSAARLDYALDLAARHEAHLIGLYLVCEDPAGPLFLHGEDIWTASREAQRDKSLRSAHAAFLAAADRAGRSVEWRAPDGAPTGTAILHARHADLLILGQDDPEDRDAFIARDFVEDVIMGSGRPAIVLPYAGPVRPQIENVMIAWDGSRECARAATDALPLIRGAGFVTIVKVERHPHYGEPTGIDVAAWLARHGIEAGFTAMPKVSGVDTGAMLLNTLANRHIDLLVLGAYGHARAQERLLGGVTRTMLQSMTVPVLMSH</sequence>
<proteinExistence type="inferred from homology"/>
<evidence type="ECO:0000313" key="3">
    <source>
        <dbReference type="EMBL" id="VVD28969.1"/>
    </source>
</evidence>
<organism evidence="3 4">
    <name type="scientific">Paraburkholderia dioscoreae</name>
    <dbReference type="NCBI Taxonomy" id="2604047"/>
    <lineage>
        <taxon>Bacteria</taxon>
        <taxon>Pseudomonadati</taxon>
        <taxon>Pseudomonadota</taxon>
        <taxon>Betaproteobacteria</taxon>
        <taxon>Burkholderiales</taxon>
        <taxon>Burkholderiaceae</taxon>
        <taxon>Paraburkholderia</taxon>
    </lineage>
</organism>
<gene>
    <name evidence="3" type="ORF">PDMSB3_2513</name>
</gene>
<dbReference type="CDD" id="cd00293">
    <property type="entry name" value="USP-like"/>
    <property type="match status" value="1"/>
</dbReference>
<dbReference type="SUPFAM" id="SSF52402">
    <property type="entry name" value="Adenine nucleotide alpha hydrolases-like"/>
    <property type="match status" value="2"/>
</dbReference>
<dbReference type="InterPro" id="IPR006015">
    <property type="entry name" value="Universal_stress_UspA"/>
</dbReference>
<comment type="similarity">
    <text evidence="1">Belongs to the universal stress protein A family.</text>
</comment>
<dbReference type="KEGG" id="pdio:PDMSB3_2513"/>
<evidence type="ECO:0000313" key="4">
    <source>
        <dbReference type="Proteomes" id="UP000325811"/>
    </source>
</evidence>
<dbReference type="PRINTS" id="PR01438">
    <property type="entry name" value="UNVRSLSTRESS"/>
</dbReference>
<dbReference type="Gene3D" id="3.40.50.12370">
    <property type="match status" value="1"/>
</dbReference>
<dbReference type="Pfam" id="PF00582">
    <property type="entry name" value="Usp"/>
    <property type="match status" value="2"/>
</dbReference>
<accession>A0A5Q4ZAP6</accession>
<dbReference type="AlphaFoldDB" id="A0A5Q4ZAP6"/>
<evidence type="ECO:0000259" key="2">
    <source>
        <dbReference type="Pfam" id="PF00582"/>
    </source>
</evidence>
<protein>
    <submittedName>
        <fullName evidence="3">Universal stress protein UspA-like protein</fullName>
    </submittedName>
</protein>
<keyword evidence="4" id="KW-1185">Reference proteome</keyword>
<reference evidence="3 4" key="1">
    <citation type="submission" date="2019-08" db="EMBL/GenBank/DDBJ databases">
        <authorList>
            <person name="Herpell B J."/>
        </authorList>
    </citation>
    <scope>NUCLEOTIDE SEQUENCE [LARGE SCALE GENOMIC DNA]</scope>
    <source>
        <strain evidence="4">Msb3</strain>
    </source>
</reference>
<dbReference type="PANTHER" id="PTHR46268">
    <property type="entry name" value="STRESS RESPONSE PROTEIN NHAX"/>
    <property type="match status" value="1"/>
</dbReference>
<feature type="domain" description="UspA" evidence="2">
    <location>
        <begin position="4"/>
        <end position="135"/>
    </location>
</feature>
<dbReference type="EMBL" id="LR699553">
    <property type="protein sequence ID" value="VVD28969.1"/>
    <property type="molecule type" value="Genomic_DNA"/>
</dbReference>
<dbReference type="RefSeq" id="WP_165186209.1">
    <property type="nucleotide sequence ID" value="NZ_LR699553.1"/>
</dbReference>